<dbReference type="PANTHER" id="PTHR30419:SF25">
    <property type="entry name" value="HTH-TYPE TRANSCRIPTIONAL REGULATOR YTLI"/>
    <property type="match status" value="1"/>
</dbReference>
<dbReference type="GO" id="GO:0005829">
    <property type="term" value="C:cytosol"/>
    <property type="evidence" value="ECO:0007669"/>
    <property type="project" value="TreeGrafter"/>
</dbReference>
<dbReference type="Proteomes" id="UP000535838">
    <property type="component" value="Unassembled WGS sequence"/>
</dbReference>
<dbReference type="SUPFAM" id="SSF53850">
    <property type="entry name" value="Periplasmic binding protein-like II"/>
    <property type="match status" value="1"/>
</dbReference>
<comment type="caution">
    <text evidence="6">The sequence shown here is derived from an EMBL/GenBank/DDBJ whole genome shotgun (WGS) entry which is preliminary data.</text>
</comment>
<evidence type="ECO:0000313" key="6">
    <source>
        <dbReference type="EMBL" id="MBB6635995.1"/>
    </source>
</evidence>
<gene>
    <name evidence="6" type="ORF">H7B67_17895</name>
</gene>
<feature type="domain" description="HTH lysR-type" evidence="5">
    <location>
        <begin position="1"/>
        <end position="57"/>
    </location>
</feature>
<dbReference type="RefSeq" id="WP_185121215.1">
    <property type="nucleotide sequence ID" value="NZ_JACJVQ010000015.1"/>
</dbReference>
<dbReference type="GO" id="GO:0003700">
    <property type="term" value="F:DNA-binding transcription factor activity"/>
    <property type="evidence" value="ECO:0007669"/>
    <property type="project" value="InterPro"/>
</dbReference>
<dbReference type="PROSITE" id="PS50931">
    <property type="entry name" value="HTH_LYSR"/>
    <property type="match status" value="1"/>
</dbReference>
<dbReference type="InterPro" id="IPR036390">
    <property type="entry name" value="WH_DNA-bd_sf"/>
</dbReference>
<keyword evidence="2" id="KW-0805">Transcription regulation</keyword>
<sequence>MDLKTLKTFQSIVKHRSFNRAAQEMNYVQSTVTMQIQKLEADLGVVLIERGRDFRLTEAGRLFYEQSLQIVKQMEQLQTSITDMRLGDAGHVRLGVTEPTASYRLPAVLGRFMRGSPHIRISLEISGTPYLCERLIGGELDFAVSTAPGLGTELEFEPLLREEFVLLLPEDHPLADREKVETEHLEGHRLLITSATCPYRRKLESAMQEKGNVKLDTMEIGSMTALKFYVESGLGMALVPRIAAEPLTNGMTIRPIGDSLIHMPIGILRKRSDPLPLASRKLYQALKDELTEKTAPG</sequence>
<dbReference type="InterPro" id="IPR005119">
    <property type="entry name" value="LysR_subst-bd"/>
</dbReference>
<dbReference type="EMBL" id="JACJVQ010000015">
    <property type="protein sequence ID" value="MBB6635995.1"/>
    <property type="molecule type" value="Genomic_DNA"/>
</dbReference>
<keyword evidence="7" id="KW-1185">Reference proteome</keyword>
<name>A0A841T0C7_9BACL</name>
<dbReference type="InterPro" id="IPR050950">
    <property type="entry name" value="HTH-type_LysR_regulators"/>
</dbReference>
<protein>
    <submittedName>
        <fullName evidence="6">LysR family transcriptional regulator</fullName>
    </submittedName>
</protein>
<keyword evidence="4" id="KW-0804">Transcription</keyword>
<keyword evidence="3" id="KW-0238">DNA-binding</keyword>
<evidence type="ECO:0000256" key="2">
    <source>
        <dbReference type="ARBA" id="ARBA00023015"/>
    </source>
</evidence>
<proteinExistence type="inferred from homology"/>
<dbReference type="SUPFAM" id="SSF46785">
    <property type="entry name" value="Winged helix' DNA-binding domain"/>
    <property type="match status" value="1"/>
</dbReference>
<dbReference type="InterPro" id="IPR000847">
    <property type="entry name" value="LysR_HTH_N"/>
</dbReference>
<dbReference type="PRINTS" id="PR00039">
    <property type="entry name" value="HTHLYSR"/>
</dbReference>
<comment type="similarity">
    <text evidence="1">Belongs to the LysR transcriptional regulatory family.</text>
</comment>
<accession>A0A841T0C7</accession>
<dbReference type="Pfam" id="PF03466">
    <property type="entry name" value="LysR_substrate"/>
    <property type="match status" value="1"/>
</dbReference>
<evidence type="ECO:0000256" key="4">
    <source>
        <dbReference type="ARBA" id="ARBA00023163"/>
    </source>
</evidence>
<evidence type="ECO:0000313" key="7">
    <source>
        <dbReference type="Proteomes" id="UP000535838"/>
    </source>
</evidence>
<dbReference type="Gene3D" id="1.10.10.10">
    <property type="entry name" value="Winged helix-like DNA-binding domain superfamily/Winged helix DNA-binding domain"/>
    <property type="match status" value="1"/>
</dbReference>
<evidence type="ECO:0000256" key="1">
    <source>
        <dbReference type="ARBA" id="ARBA00009437"/>
    </source>
</evidence>
<evidence type="ECO:0000259" key="5">
    <source>
        <dbReference type="PROSITE" id="PS50931"/>
    </source>
</evidence>
<dbReference type="CDD" id="cd05466">
    <property type="entry name" value="PBP2_LTTR_substrate"/>
    <property type="match status" value="1"/>
</dbReference>
<organism evidence="6 7">
    <name type="scientific">Cohnella thailandensis</name>
    <dbReference type="NCBI Taxonomy" id="557557"/>
    <lineage>
        <taxon>Bacteria</taxon>
        <taxon>Bacillati</taxon>
        <taxon>Bacillota</taxon>
        <taxon>Bacilli</taxon>
        <taxon>Bacillales</taxon>
        <taxon>Paenibacillaceae</taxon>
        <taxon>Cohnella</taxon>
    </lineage>
</organism>
<dbReference type="Pfam" id="PF00126">
    <property type="entry name" value="HTH_1"/>
    <property type="match status" value="1"/>
</dbReference>
<dbReference type="FunFam" id="1.10.10.10:FF:000001">
    <property type="entry name" value="LysR family transcriptional regulator"/>
    <property type="match status" value="1"/>
</dbReference>
<dbReference type="GO" id="GO:0003677">
    <property type="term" value="F:DNA binding"/>
    <property type="evidence" value="ECO:0007669"/>
    <property type="project" value="UniProtKB-KW"/>
</dbReference>
<evidence type="ECO:0000256" key="3">
    <source>
        <dbReference type="ARBA" id="ARBA00023125"/>
    </source>
</evidence>
<dbReference type="Gene3D" id="3.40.190.10">
    <property type="entry name" value="Periplasmic binding protein-like II"/>
    <property type="match status" value="2"/>
</dbReference>
<dbReference type="InterPro" id="IPR036388">
    <property type="entry name" value="WH-like_DNA-bd_sf"/>
</dbReference>
<reference evidence="6 7" key="1">
    <citation type="submission" date="2020-08" db="EMBL/GenBank/DDBJ databases">
        <title>Cohnella phylogeny.</title>
        <authorList>
            <person name="Dunlap C."/>
        </authorList>
    </citation>
    <scope>NUCLEOTIDE SEQUENCE [LARGE SCALE GENOMIC DNA]</scope>
    <source>
        <strain evidence="6 7">DSM 25241</strain>
    </source>
</reference>
<dbReference type="AlphaFoldDB" id="A0A841T0C7"/>
<dbReference type="PANTHER" id="PTHR30419">
    <property type="entry name" value="HTH-TYPE TRANSCRIPTIONAL REGULATOR YBHD"/>
    <property type="match status" value="1"/>
</dbReference>